<dbReference type="AlphaFoldDB" id="A0AAV1XZX0"/>
<reference evidence="1 2" key="1">
    <citation type="submission" date="2024-03" db="EMBL/GenBank/DDBJ databases">
        <authorList>
            <person name="Martinez-Hernandez J."/>
        </authorList>
    </citation>
    <scope>NUCLEOTIDE SEQUENCE [LARGE SCALE GENOMIC DNA]</scope>
</reference>
<organism evidence="1 2">
    <name type="scientific">Lupinus luteus</name>
    <name type="common">European yellow lupine</name>
    <dbReference type="NCBI Taxonomy" id="3873"/>
    <lineage>
        <taxon>Eukaryota</taxon>
        <taxon>Viridiplantae</taxon>
        <taxon>Streptophyta</taxon>
        <taxon>Embryophyta</taxon>
        <taxon>Tracheophyta</taxon>
        <taxon>Spermatophyta</taxon>
        <taxon>Magnoliopsida</taxon>
        <taxon>eudicotyledons</taxon>
        <taxon>Gunneridae</taxon>
        <taxon>Pentapetalae</taxon>
        <taxon>rosids</taxon>
        <taxon>fabids</taxon>
        <taxon>Fabales</taxon>
        <taxon>Fabaceae</taxon>
        <taxon>Papilionoideae</taxon>
        <taxon>50 kb inversion clade</taxon>
        <taxon>genistoids sensu lato</taxon>
        <taxon>core genistoids</taxon>
        <taxon>Genisteae</taxon>
        <taxon>Lupinus</taxon>
    </lineage>
</organism>
<accession>A0AAV1XZX0</accession>
<proteinExistence type="predicted"/>
<evidence type="ECO:0000313" key="1">
    <source>
        <dbReference type="EMBL" id="CAL0327306.1"/>
    </source>
</evidence>
<dbReference type="EMBL" id="CAXHTB010000020">
    <property type="protein sequence ID" value="CAL0327306.1"/>
    <property type="molecule type" value="Genomic_DNA"/>
</dbReference>
<protein>
    <submittedName>
        <fullName evidence="1">Uncharacterized protein</fullName>
    </submittedName>
</protein>
<evidence type="ECO:0000313" key="2">
    <source>
        <dbReference type="Proteomes" id="UP001497480"/>
    </source>
</evidence>
<name>A0AAV1XZX0_LUPLU</name>
<gene>
    <name evidence="1" type="ORF">LLUT_LOCUS28366</name>
</gene>
<dbReference type="Proteomes" id="UP001497480">
    <property type="component" value="Unassembled WGS sequence"/>
</dbReference>
<keyword evidence="2" id="KW-1185">Reference proteome</keyword>
<comment type="caution">
    <text evidence="1">The sequence shown here is derived from an EMBL/GenBank/DDBJ whole genome shotgun (WGS) entry which is preliminary data.</text>
</comment>
<sequence>MGALINLEQANRVLEIGLLCTLNENKGRPYLEEVVGFQLNMDKPIPKLPANRPVALFPYNSANIGLCNTCSCTFK</sequence>